<dbReference type="PANTHER" id="PTHR24028:SF260">
    <property type="entry name" value="PROTOCADHERIN-20"/>
    <property type="match status" value="1"/>
</dbReference>
<keyword evidence="2" id="KW-1003">Cell membrane</keyword>
<dbReference type="CDD" id="cd11304">
    <property type="entry name" value="Cadherin_repeat"/>
    <property type="match status" value="2"/>
</dbReference>
<dbReference type="Gene3D" id="2.60.40.60">
    <property type="entry name" value="Cadherins"/>
    <property type="match status" value="2"/>
</dbReference>
<dbReference type="GO" id="GO:0005509">
    <property type="term" value="F:calcium ion binding"/>
    <property type="evidence" value="ECO:0007669"/>
    <property type="project" value="UniProtKB-UniRule"/>
</dbReference>
<dbReference type="OrthoDB" id="6252479at2759"/>
<dbReference type="GO" id="GO:0007156">
    <property type="term" value="P:homophilic cell adhesion via plasma membrane adhesion molecules"/>
    <property type="evidence" value="ECO:0007669"/>
    <property type="project" value="InterPro"/>
</dbReference>
<dbReference type="EMBL" id="UYRU01041728">
    <property type="protein sequence ID" value="VDK69219.1"/>
    <property type="molecule type" value="Genomic_DNA"/>
</dbReference>
<evidence type="ECO:0000256" key="9">
    <source>
        <dbReference type="ARBA" id="ARBA00022989"/>
    </source>
</evidence>
<feature type="domain" description="Cadherin" evidence="13">
    <location>
        <begin position="228"/>
        <end position="337"/>
    </location>
</feature>
<keyword evidence="8" id="KW-0130">Cell adhesion</keyword>
<dbReference type="InterPro" id="IPR020894">
    <property type="entry name" value="Cadherin_CS"/>
</dbReference>
<keyword evidence="7 12" id="KW-0106">Calcium</keyword>
<evidence type="ECO:0000256" key="12">
    <source>
        <dbReference type="PROSITE-ProRule" id="PRU00043"/>
    </source>
</evidence>
<reference evidence="14 15" key="1">
    <citation type="submission" date="2018-11" db="EMBL/GenBank/DDBJ databases">
        <authorList>
            <consortium name="Pathogen Informatics"/>
        </authorList>
    </citation>
    <scope>NUCLEOTIDE SEQUENCE [LARGE SCALE GENOMIC DNA]</scope>
</reference>
<comment type="subcellular location">
    <subcellularLocation>
        <location evidence="1">Cell membrane</location>
        <topology evidence="1">Single-pass type I membrane protein</topology>
    </subcellularLocation>
</comment>
<keyword evidence="11" id="KW-0325">Glycoprotein</keyword>
<dbReference type="FunFam" id="2.60.40.60:FF:000123">
    <property type="entry name" value="Protocadherin beta 4"/>
    <property type="match status" value="1"/>
</dbReference>
<keyword evidence="4" id="KW-0479">Metal-binding</keyword>
<dbReference type="GO" id="GO:0005886">
    <property type="term" value="C:plasma membrane"/>
    <property type="evidence" value="ECO:0007669"/>
    <property type="project" value="UniProtKB-SubCell"/>
</dbReference>
<keyword evidence="9" id="KW-1133">Transmembrane helix</keyword>
<dbReference type="SMART" id="SM00112">
    <property type="entry name" value="CA"/>
    <property type="match status" value="2"/>
</dbReference>
<keyword evidence="6" id="KW-0677">Repeat</keyword>
<dbReference type="AlphaFoldDB" id="A0A3P6SBM3"/>
<keyword evidence="3" id="KW-0812">Transmembrane</keyword>
<evidence type="ECO:0000256" key="11">
    <source>
        <dbReference type="ARBA" id="ARBA00023180"/>
    </source>
</evidence>
<evidence type="ECO:0000256" key="1">
    <source>
        <dbReference type="ARBA" id="ARBA00004251"/>
    </source>
</evidence>
<evidence type="ECO:0000256" key="7">
    <source>
        <dbReference type="ARBA" id="ARBA00022837"/>
    </source>
</evidence>
<dbReference type="PRINTS" id="PR00205">
    <property type="entry name" value="CADHERIN"/>
</dbReference>
<dbReference type="Pfam" id="PF00028">
    <property type="entry name" value="Cadherin"/>
    <property type="match status" value="1"/>
</dbReference>
<evidence type="ECO:0000256" key="8">
    <source>
        <dbReference type="ARBA" id="ARBA00022889"/>
    </source>
</evidence>
<evidence type="ECO:0000313" key="15">
    <source>
        <dbReference type="Proteomes" id="UP000281553"/>
    </source>
</evidence>
<protein>
    <recommendedName>
        <fullName evidence="13">Cadherin domain-containing protein</fullName>
    </recommendedName>
</protein>
<dbReference type="InterPro" id="IPR015919">
    <property type="entry name" value="Cadherin-like_sf"/>
</dbReference>
<evidence type="ECO:0000256" key="3">
    <source>
        <dbReference type="ARBA" id="ARBA00022692"/>
    </source>
</evidence>
<name>A0A3P6SBM3_DIBLA</name>
<evidence type="ECO:0000256" key="5">
    <source>
        <dbReference type="ARBA" id="ARBA00022729"/>
    </source>
</evidence>
<gene>
    <name evidence="14" type="ORF">DILT_LOCUS2139</name>
</gene>
<keyword evidence="5" id="KW-0732">Signal</keyword>
<dbReference type="InterPro" id="IPR002126">
    <property type="entry name" value="Cadherin-like_dom"/>
</dbReference>
<evidence type="ECO:0000256" key="2">
    <source>
        <dbReference type="ARBA" id="ARBA00022475"/>
    </source>
</evidence>
<dbReference type="PROSITE" id="PS00232">
    <property type="entry name" value="CADHERIN_1"/>
    <property type="match status" value="2"/>
</dbReference>
<dbReference type="PANTHER" id="PTHR24028">
    <property type="entry name" value="CADHERIN-87A"/>
    <property type="match status" value="1"/>
</dbReference>
<evidence type="ECO:0000259" key="13">
    <source>
        <dbReference type="PROSITE" id="PS50268"/>
    </source>
</evidence>
<accession>A0A3P6SBM3</accession>
<evidence type="ECO:0000256" key="4">
    <source>
        <dbReference type="ARBA" id="ARBA00022723"/>
    </source>
</evidence>
<dbReference type="PROSITE" id="PS50268">
    <property type="entry name" value="CADHERIN_2"/>
    <property type="match status" value="2"/>
</dbReference>
<sequence>MVIPTGLSTSTSPTSTATINIQILDDNDHAPLFQENSELSMAENQNPGMLIGTVTAIDLDIGPNGQIVYQLLPTHPQPVFHGSKPARVIGFEMSPNGTLYSTRSFDREAQSRYCLKIQATDQALSKPLSSTSQVCVNILDMNDNAPVVQSIEGPDTNSYSIMRQIIAYTYGEAPILLWEYGRKQPTQNAPIPELNGFDSSTDLYRSGLDDDEGRPFSLTSFDFPLLHISTNEAPGYCVLHLEASDADEGENAEMRFFVDTRANCSSSSDGLASSSPSSLYNEPVEQEPAAKRCRVFKDNTFRMDERTGKLLLLRRLTSEEAGDYCLKLVVEDMGQPPQRTEQVS</sequence>
<dbReference type="InterPro" id="IPR050174">
    <property type="entry name" value="Protocadherin/Cadherin-CA"/>
</dbReference>
<evidence type="ECO:0000313" key="14">
    <source>
        <dbReference type="EMBL" id="VDK69219.1"/>
    </source>
</evidence>
<dbReference type="SUPFAM" id="SSF49313">
    <property type="entry name" value="Cadherin-like"/>
    <property type="match status" value="2"/>
</dbReference>
<evidence type="ECO:0000256" key="10">
    <source>
        <dbReference type="ARBA" id="ARBA00023136"/>
    </source>
</evidence>
<feature type="domain" description="Cadherin" evidence="13">
    <location>
        <begin position="33"/>
        <end position="148"/>
    </location>
</feature>
<dbReference type="Proteomes" id="UP000281553">
    <property type="component" value="Unassembled WGS sequence"/>
</dbReference>
<organism evidence="14 15">
    <name type="scientific">Dibothriocephalus latus</name>
    <name type="common">Fish tapeworm</name>
    <name type="synonym">Diphyllobothrium latum</name>
    <dbReference type="NCBI Taxonomy" id="60516"/>
    <lineage>
        <taxon>Eukaryota</taxon>
        <taxon>Metazoa</taxon>
        <taxon>Spiralia</taxon>
        <taxon>Lophotrochozoa</taxon>
        <taxon>Platyhelminthes</taxon>
        <taxon>Cestoda</taxon>
        <taxon>Eucestoda</taxon>
        <taxon>Diphyllobothriidea</taxon>
        <taxon>Diphyllobothriidae</taxon>
        <taxon>Dibothriocephalus</taxon>
    </lineage>
</organism>
<keyword evidence="15" id="KW-1185">Reference proteome</keyword>
<proteinExistence type="predicted"/>
<keyword evidence="10" id="KW-0472">Membrane</keyword>
<evidence type="ECO:0000256" key="6">
    <source>
        <dbReference type="ARBA" id="ARBA00022737"/>
    </source>
</evidence>